<dbReference type="Proteomes" id="UP000030634">
    <property type="component" value="Chromosome"/>
</dbReference>
<feature type="signal peptide" evidence="5">
    <location>
        <begin position="1"/>
        <end position="23"/>
    </location>
</feature>
<evidence type="ECO:0000313" key="7">
    <source>
        <dbReference type="EMBL" id="AIZ45421.1"/>
    </source>
</evidence>
<evidence type="ECO:0000313" key="8">
    <source>
        <dbReference type="Proteomes" id="UP000030634"/>
    </source>
</evidence>
<dbReference type="RefSeq" id="WP_039684381.1">
    <property type="nucleotide sequence ID" value="NZ_CP010028.1"/>
</dbReference>
<proteinExistence type="inferred from homology"/>
<comment type="similarity">
    <text evidence="1">Belongs to the leucine-binding protein family.</text>
</comment>
<sequence>MRTFTKKTALFTLALTLATAASAQDTIKVGAITSVTGRFAEFGKMQLAGFKVGVAEVNKKGGVLGKKLELIIEDNASDVNKGLAAAERLVNAGVPLVLNEYSSSLVKAQAQYLARQKVPNLVITSSGDDITKPGSDYIFRLNQPASAYAQVILDLFKANKFKSMAIIAGTGSFEKSVADAANRIAKEYGITVVEDQRYDKGLTDFRPVLNRIKAKNPDGILMVSYAEDSVALMRQAREVGVKPRLFAGGAAGFALPDFIKDSGAAAENVVTATAWIPQLRYAGTQKLNVDLKKALGGEDPSYHAAQAYAGVLTAAAAINKAGSTDREKVRAALGTVNLQTAFGPIQFKDYDGFKNQNPLEMVAQQVQKGAFVPVYPKSVIPRALTFERK</sequence>
<dbReference type="SUPFAM" id="SSF53822">
    <property type="entry name" value="Periplasmic binding protein-like I"/>
    <property type="match status" value="1"/>
</dbReference>
<dbReference type="PANTHER" id="PTHR30483:SF37">
    <property type="entry name" value="ABC TRANSPORTER SUBSTRATE-BINDING PROTEIN"/>
    <property type="match status" value="1"/>
</dbReference>
<dbReference type="GO" id="GO:0006865">
    <property type="term" value="P:amino acid transport"/>
    <property type="evidence" value="ECO:0007669"/>
    <property type="project" value="UniProtKB-KW"/>
</dbReference>
<evidence type="ECO:0000256" key="1">
    <source>
        <dbReference type="ARBA" id="ARBA00010062"/>
    </source>
</evidence>
<name>A0A0A7KH08_9DEIO</name>
<evidence type="ECO:0000256" key="3">
    <source>
        <dbReference type="ARBA" id="ARBA00022729"/>
    </source>
</evidence>
<dbReference type="Pfam" id="PF13458">
    <property type="entry name" value="Peripla_BP_6"/>
    <property type="match status" value="1"/>
</dbReference>
<reference evidence="8" key="1">
    <citation type="submission" date="2014-11" db="EMBL/GenBank/DDBJ databases">
        <title>Hymenobacter sp. DG25B genome submission.</title>
        <authorList>
            <person name="Jung H.-Y."/>
            <person name="Kim M.K."/>
            <person name="Srinivasan S."/>
            <person name="Lim S."/>
        </authorList>
    </citation>
    <scope>NUCLEOTIDE SEQUENCE [LARGE SCALE GENOMIC DNA]</scope>
    <source>
        <strain evidence="8">DY59</strain>
    </source>
</reference>
<dbReference type="STRING" id="1182571.QR90_10470"/>
<dbReference type="PRINTS" id="PR00337">
    <property type="entry name" value="LEUILEVALBP"/>
</dbReference>
<evidence type="ECO:0000256" key="4">
    <source>
        <dbReference type="ARBA" id="ARBA00022970"/>
    </source>
</evidence>
<dbReference type="InterPro" id="IPR051010">
    <property type="entry name" value="BCAA_transport"/>
</dbReference>
<dbReference type="PANTHER" id="PTHR30483">
    <property type="entry name" value="LEUCINE-SPECIFIC-BINDING PROTEIN"/>
    <property type="match status" value="1"/>
</dbReference>
<evidence type="ECO:0000256" key="2">
    <source>
        <dbReference type="ARBA" id="ARBA00022448"/>
    </source>
</evidence>
<dbReference type="AlphaFoldDB" id="A0A0A7KH08"/>
<organism evidence="7 8">
    <name type="scientific">Deinococcus radiopugnans</name>
    <dbReference type="NCBI Taxonomy" id="57497"/>
    <lineage>
        <taxon>Bacteria</taxon>
        <taxon>Thermotogati</taxon>
        <taxon>Deinococcota</taxon>
        <taxon>Deinococci</taxon>
        <taxon>Deinococcales</taxon>
        <taxon>Deinococcaceae</taxon>
        <taxon>Deinococcus</taxon>
    </lineage>
</organism>
<dbReference type="InterPro" id="IPR000709">
    <property type="entry name" value="Leu_Ile_Val-bd"/>
</dbReference>
<evidence type="ECO:0000256" key="5">
    <source>
        <dbReference type="SAM" id="SignalP"/>
    </source>
</evidence>
<dbReference type="InterPro" id="IPR028081">
    <property type="entry name" value="Leu-bd"/>
</dbReference>
<feature type="chain" id="PRO_5002030155" evidence="5">
    <location>
        <begin position="24"/>
        <end position="389"/>
    </location>
</feature>
<keyword evidence="3 5" id="KW-0732">Signal</keyword>
<dbReference type="Gene3D" id="3.40.50.2300">
    <property type="match status" value="2"/>
</dbReference>
<dbReference type="KEGG" id="dsw:QR90_10470"/>
<dbReference type="InterPro" id="IPR028082">
    <property type="entry name" value="Peripla_BP_I"/>
</dbReference>
<dbReference type="HOGENOM" id="CLU_027128_4_1_0"/>
<feature type="domain" description="Leucine-binding protein" evidence="6">
    <location>
        <begin position="26"/>
        <end position="368"/>
    </location>
</feature>
<keyword evidence="4" id="KW-0029">Amino-acid transport</keyword>
<accession>A0A0A7KH08</accession>
<gene>
    <name evidence="7" type="ORF">QR90_10470</name>
</gene>
<keyword evidence="2" id="KW-0813">Transport</keyword>
<evidence type="ECO:0000259" key="6">
    <source>
        <dbReference type="Pfam" id="PF13458"/>
    </source>
</evidence>
<dbReference type="CDD" id="cd19982">
    <property type="entry name" value="PBP1_ABC_ligand_binding-like"/>
    <property type="match status" value="1"/>
</dbReference>
<protein>
    <submittedName>
        <fullName evidence="7">Branched-chain amino acid ABC transporter substrate-binding protein</fullName>
    </submittedName>
</protein>
<dbReference type="EMBL" id="CP010028">
    <property type="protein sequence ID" value="AIZ45421.1"/>
    <property type="molecule type" value="Genomic_DNA"/>
</dbReference>